<sequence>MPTVSPSTSKTRTAMSTRGSASSRETSSPLSTGQSTIPTRSRGQVNSEEINWSPLSTPPYRCRLRIRSTSPTTAVKTICAYRI</sequence>
<reference evidence="2 3" key="2">
    <citation type="submission" date="2018-11" db="EMBL/GenBank/DDBJ databases">
        <authorList>
            <consortium name="Pathogen Informatics"/>
        </authorList>
    </citation>
    <scope>NUCLEOTIDE SEQUENCE [LARGE SCALE GENOMIC DNA]</scope>
</reference>
<dbReference type="AlphaFoldDB" id="A0A0N4YWR4"/>
<keyword evidence="3" id="KW-1185">Reference proteome</keyword>
<evidence type="ECO:0000313" key="4">
    <source>
        <dbReference type="WBParaSite" id="NBR_0002168601-mRNA-1"/>
    </source>
</evidence>
<dbReference type="WBParaSite" id="NBR_0002168601-mRNA-1">
    <property type="protein sequence ID" value="NBR_0002168601-mRNA-1"/>
    <property type="gene ID" value="NBR_0002168601"/>
</dbReference>
<organism evidence="4">
    <name type="scientific">Nippostrongylus brasiliensis</name>
    <name type="common">Rat hookworm</name>
    <dbReference type="NCBI Taxonomy" id="27835"/>
    <lineage>
        <taxon>Eukaryota</taxon>
        <taxon>Metazoa</taxon>
        <taxon>Ecdysozoa</taxon>
        <taxon>Nematoda</taxon>
        <taxon>Chromadorea</taxon>
        <taxon>Rhabditida</taxon>
        <taxon>Rhabditina</taxon>
        <taxon>Rhabditomorpha</taxon>
        <taxon>Strongyloidea</taxon>
        <taxon>Heligmosomidae</taxon>
        <taxon>Nippostrongylus</taxon>
    </lineage>
</organism>
<dbReference type="Proteomes" id="UP000271162">
    <property type="component" value="Unassembled WGS sequence"/>
</dbReference>
<gene>
    <name evidence="2" type="ORF">NBR_LOCUS21687</name>
</gene>
<accession>A0A0N4YWR4</accession>
<evidence type="ECO:0000256" key="1">
    <source>
        <dbReference type="SAM" id="MobiDB-lite"/>
    </source>
</evidence>
<reference evidence="4" key="1">
    <citation type="submission" date="2017-02" db="UniProtKB">
        <authorList>
            <consortium name="WormBaseParasite"/>
        </authorList>
    </citation>
    <scope>IDENTIFICATION</scope>
</reference>
<feature type="compositionally biased region" description="Polar residues" evidence="1">
    <location>
        <begin position="1"/>
        <end position="55"/>
    </location>
</feature>
<evidence type="ECO:0000313" key="3">
    <source>
        <dbReference type="Proteomes" id="UP000271162"/>
    </source>
</evidence>
<dbReference type="EMBL" id="UYSL01026714">
    <property type="protein sequence ID" value="VDL85888.1"/>
    <property type="molecule type" value="Genomic_DNA"/>
</dbReference>
<feature type="region of interest" description="Disordered" evidence="1">
    <location>
        <begin position="1"/>
        <end position="58"/>
    </location>
</feature>
<evidence type="ECO:0000313" key="2">
    <source>
        <dbReference type="EMBL" id="VDL85888.1"/>
    </source>
</evidence>
<name>A0A0N4YWR4_NIPBR</name>
<proteinExistence type="predicted"/>
<protein>
    <submittedName>
        <fullName evidence="2 4">Uncharacterized protein</fullName>
    </submittedName>
</protein>